<dbReference type="WBParaSite" id="EVEC_0001276001-mRNA-1">
    <property type="protein sequence ID" value="EVEC_0001276001-mRNA-1"/>
    <property type="gene ID" value="EVEC_0001276001"/>
</dbReference>
<gene>
    <name evidence="2" type="ORF">EVEC_LOCUS11933</name>
</gene>
<dbReference type="AlphaFoldDB" id="A0A0N4VP37"/>
<organism evidence="4">
    <name type="scientific">Enterobius vermicularis</name>
    <name type="common">Human pinworm</name>
    <dbReference type="NCBI Taxonomy" id="51028"/>
    <lineage>
        <taxon>Eukaryota</taxon>
        <taxon>Metazoa</taxon>
        <taxon>Ecdysozoa</taxon>
        <taxon>Nematoda</taxon>
        <taxon>Chromadorea</taxon>
        <taxon>Rhabditida</taxon>
        <taxon>Spirurina</taxon>
        <taxon>Oxyuridomorpha</taxon>
        <taxon>Oxyuroidea</taxon>
        <taxon>Oxyuridae</taxon>
        <taxon>Enterobius</taxon>
    </lineage>
</organism>
<dbReference type="EMBL" id="UXUI01013006">
    <property type="protein sequence ID" value="VDD97182.1"/>
    <property type="molecule type" value="Genomic_DNA"/>
</dbReference>
<reference evidence="4" key="1">
    <citation type="submission" date="2017-02" db="UniProtKB">
        <authorList>
            <consortium name="WormBaseParasite"/>
        </authorList>
    </citation>
    <scope>IDENTIFICATION</scope>
</reference>
<evidence type="ECO:0000313" key="2">
    <source>
        <dbReference type="EMBL" id="VDD97182.1"/>
    </source>
</evidence>
<evidence type="ECO:0000313" key="4">
    <source>
        <dbReference type="WBParaSite" id="EVEC_0001276001-mRNA-1"/>
    </source>
</evidence>
<dbReference type="Proteomes" id="UP000274131">
    <property type="component" value="Unassembled WGS sequence"/>
</dbReference>
<evidence type="ECO:0000313" key="3">
    <source>
        <dbReference type="Proteomes" id="UP000274131"/>
    </source>
</evidence>
<evidence type="ECO:0000256" key="1">
    <source>
        <dbReference type="SAM" id="MobiDB-lite"/>
    </source>
</evidence>
<proteinExistence type="predicted"/>
<reference evidence="2 3" key="2">
    <citation type="submission" date="2018-10" db="EMBL/GenBank/DDBJ databases">
        <authorList>
            <consortium name="Pathogen Informatics"/>
        </authorList>
    </citation>
    <scope>NUCLEOTIDE SEQUENCE [LARGE SCALE GENOMIC DNA]</scope>
</reference>
<protein>
    <submittedName>
        <fullName evidence="4">Secreted protein</fullName>
    </submittedName>
</protein>
<accession>A0A0N4VP37</accession>
<keyword evidence="3" id="KW-1185">Reference proteome</keyword>
<name>A0A0N4VP37_ENTVE</name>
<sequence>MLNRQFLVVVARRLASSAPAPVVEDSSGVNQRPDVEESVSLLDSKLNSPSKTVQGNPDLRETLKMLNGGNGSKKRRSQSETSEAEYVPLAFSVGSHKGDADSRSLYSN</sequence>
<feature type="compositionally biased region" description="Polar residues" evidence="1">
    <location>
        <begin position="45"/>
        <end position="55"/>
    </location>
</feature>
<feature type="region of interest" description="Disordered" evidence="1">
    <location>
        <begin position="16"/>
        <end position="84"/>
    </location>
</feature>